<proteinExistence type="predicted"/>
<protein>
    <recommendedName>
        <fullName evidence="3">Glutathione S-transferase</fullName>
    </recommendedName>
</protein>
<accession>A0A975Y5W5</accession>
<evidence type="ECO:0000313" key="2">
    <source>
        <dbReference type="Proteomes" id="UP000683511"/>
    </source>
</evidence>
<dbReference type="EMBL" id="CP021056">
    <property type="protein sequence ID" value="QXE24661.1"/>
    <property type="molecule type" value="Genomic_DNA"/>
</dbReference>
<evidence type="ECO:0000313" key="1">
    <source>
        <dbReference type="EMBL" id="QXE24661.1"/>
    </source>
</evidence>
<dbReference type="RefSeq" id="WP_190601499.1">
    <property type="nucleotide sequence ID" value="NZ_CP021056.1"/>
</dbReference>
<dbReference type="KEGG" id="rsin:B6N60_03368"/>
<name>A0A975Y5W5_9NOST</name>
<gene>
    <name evidence="1" type="ORF">B6N60_03368</name>
</gene>
<reference evidence="1" key="1">
    <citation type="submission" date="2017-04" db="EMBL/GenBank/DDBJ databases">
        <title>Genome deletions in a multicellular cyanobacterial endosymbiont for morphological adaptation in marine diatoms.</title>
        <authorList>
            <person name="Wang Y."/>
            <person name="Gao H."/>
            <person name="Li R."/>
            <person name="Xu X."/>
        </authorList>
    </citation>
    <scope>NUCLEOTIDE SEQUENCE</scope>
    <source>
        <strain evidence="1">FACHB 800</strain>
    </source>
</reference>
<dbReference type="Proteomes" id="UP000683511">
    <property type="component" value="Chromosome"/>
</dbReference>
<organism evidence="1 2">
    <name type="scientific">Richelia sinica FACHB-800</name>
    <dbReference type="NCBI Taxonomy" id="1357546"/>
    <lineage>
        <taxon>Bacteria</taxon>
        <taxon>Bacillati</taxon>
        <taxon>Cyanobacteriota</taxon>
        <taxon>Cyanophyceae</taxon>
        <taxon>Nostocales</taxon>
        <taxon>Nostocaceae</taxon>
        <taxon>Richelia</taxon>
    </lineage>
</organism>
<keyword evidence="2" id="KW-1185">Reference proteome</keyword>
<evidence type="ECO:0008006" key="3">
    <source>
        <dbReference type="Google" id="ProtNLM"/>
    </source>
</evidence>
<dbReference type="AlphaFoldDB" id="A0A975Y5W5"/>
<sequence>MKSLKLLILSITTAIVVWVAGHRDTAVKALPPPEDIPEEILRTEIITEARSPVDGKRLSAAEYAELQAQQQTSPPPKLNTRIREQVFLLRIRRVLLQLFPFLSI</sequence>